<evidence type="ECO:0000256" key="1">
    <source>
        <dbReference type="SAM" id="MobiDB-lite"/>
    </source>
</evidence>
<comment type="caution">
    <text evidence="4">The sequence shown here is derived from an EMBL/GenBank/DDBJ whole genome shotgun (WGS) entry which is preliminary data.</text>
</comment>
<gene>
    <name evidence="4" type="ORF">HG543_01015</name>
</gene>
<dbReference type="InterPro" id="IPR012338">
    <property type="entry name" value="Beta-lactam/transpept-like"/>
</dbReference>
<protein>
    <submittedName>
        <fullName evidence="4">Beta-lactamase family protein</fullName>
    </submittedName>
</protein>
<dbReference type="AlphaFoldDB" id="A0A848L3F5"/>
<sequence length="540" mass="58578">MRRTLLLSLCTLLACAHSPSAGTPPEDSPSVTPQPPTAAEPSPEVRAALRELEQSIWSKEYAKGLAVAQRLWDEGHGTRDVAWFAAYGAVGAGDNAAALTWLERAVERGMDSPGELLHAKAFAPLRTLPGYDALVERARKNALAAREAGNVGSGLEKTTPARAGLSEPALAELLKQAEASGSSALVLLRHGKLVGEWYFGGETQRIEAMSATKAVVALAIGLLIDDGKIPSADTPVSAFFPEWSQGLKSKVTLRHLLNHTSGLAANRSAMDIHQSPDFVRYALDSKVVDEPGSRHFYNNKATNLLAGIVERASGEKMDVYLKRRLFAPLGIRDVEWMKDRAGNPMGMAGLNLHPVDFAKVGQLMLQKGLWNGQRVLSEAWVRECTAAPSQPHTPTGGLLWWLLYERSEVVLGADMLEEARRNGMPEPTLAWLRDLVDRPMTLADFQKALTERLGGMDGVVDFMMKTQRVSPRRQVKGAPLGYAALGQSGQQLVVLPGQDLVAVRMAVEDERVPPEVMEFGDFPRLVMKLVPSSPPAAATR</sequence>
<dbReference type="PROSITE" id="PS51257">
    <property type="entry name" value="PROKAR_LIPOPROTEIN"/>
    <property type="match status" value="1"/>
</dbReference>
<evidence type="ECO:0000259" key="3">
    <source>
        <dbReference type="Pfam" id="PF00144"/>
    </source>
</evidence>
<keyword evidence="2" id="KW-0732">Signal</keyword>
<feature type="domain" description="Beta-lactamase-related" evidence="3">
    <location>
        <begin position="175"/>
        <end position="402"/>
    </location>
</feature>
<accession>A0A848L3F5</accession>
<dbReference type="InterPro" id="IPR050789">
    <property type="entry name" value="Diverse_Enzym_Activities"/>
</dbReference>
<proteinExistence type="predicted"/>
<name>A0A848L3F5_9BACT</name>
<dbReference type="Proteomes" id="UP000518300">
    <property type="component" value="Unassembled WGS sequence"/>
</dbReference>
<dbReference type="EMBL" id="JABBJJ010000002">
    <property type="protein sequence ID" value="NMO13450.1"/>
    <property type="molecule type" value="Genomic_DNA"/>
</dbReference>
<evidence type="ECO:0000313" key="5">
    <source>
        <dbReference type="Proteomes" id="UP000518300"/>
    </source>
</evidence>
<dbReference type="Gene3D" id="3.40.710.10">
    <property type="entry name" value="DD-peptidase/beta-lactamase superfamily"/>
    <property type="match status" value="1"/>
</dbReference>
<evidence type="ECO:0000313" key="4">
    <source>
        <dbReference type="EMBL" id="NMO13450.1"/>
    </source>
</evidence>
<dbReference type="PANTHER" id="PTHR43283">
    <property type="entry name" value="BETA-LACTAMASE-RELATED"/>
    <property type="match status" value="1"/>
</dbReference>
<keyword evidence="5" id="KW-1185">Reference proteome</keyword>
<organism evidence="4 5">
    <name type="scientific">Pyxidicoccus fallax</name>
    <dbReference type="NCBI Taxonomy" id="394095"/>
    <lineage>
        <taxon>Bacteria</taxon>
        <taxon>Pseudomonadati</taxon>
        <taxon>Myxococcota</taxon>
        <taxon>Myxococcia</taxon>
        <taxon>Myxococcales</taxon>
        <taxon>Cystobacterineae</taxon>
        <taxon>Myxococcaceae</taxon>
        <taxon>Pyxidicoccus</taxon>
    </lineage>
</organism>
<dbReference type="PANTHER" id="PTHR43283:SF7">
    <property type="entry name" value="BETA-LACTAMASE-RELATED DOMAIN-CONTAINING PROTEIN"/>
    <property type="match status" value="1"/>
</dbReference>
<dbReference type="InterPro" id="IPR001466">
    <property type="entry name" value="Beta-lactam-related"/>
</dbReference>
<feature type="chain" id="PRO_5032653894" evidence="2">
    <location>
        <begin position="22"/>
        <end position="540"/>
    </location>
</feature>
<evidence type="ECO:0000256" key="2">
    <source>
        <dbReference type="SAM" id="SignalP"/>
    </source>
</evidence>
<dbReference type="SUPFAM" id="SSF56601">
    <property type="entry name" value="beta-lactamase/transpeptidase-like"/>
    <property type="match status" value="1"/>
</dbReference>
<dbReference type="Pfam" id="PF00144">
    <property type="entry name" value="Beta-lactamase"/>
    <property type="match status" value="1"/>
</dbReference>
<feature type="region of interest" description="Disordered" evidence="1">
    <location>
        <begin position="18"/>
        <end position="42"/>
    </location>
</feature>
<dbReference type="RefSeq" id="WP_169342727.1">
    <property type="nucleotide sequence ID" value="NZ_JABBJJ010000002.1"/>
</dbReference>
<feature type="signal peptide" evidence="2">
    <location>
        <begin position="1"/>
        <end position="21"/>
    </location>
</feature>
<reference evidence="4 5" key="1">
    <citation type="submission" date="2020-04" db="EMBL/GenBank/DDBJ databases">
        <title>Draft genome of Pyxidicoccus fallax type strain.</title>
        <authorList>
            <person name="Whitworth D.E."/>
        </authorList>
    </citation>
    <scope>NUCLEOTIDE SEQUENCE [LARGE SCALE GENOMIC DNA]</scope>
    <source>
        <strain evidence="4 5">DSM 14698</strain>
    </source>
</reference>